<dbReference type="Gene3D" id="3.90.530.10">
    <property type="entry name" value="XPA C-terminal domain"/>
    <property type="match status" value="1"/>
</dbReference>
<proteinExistence type="inferred from homology"/>
<dbReference type="GO" id="GO:0003684">
    <property type="term" value="F:damaged DNA binding"/>
    <property type="evidence" value="ECO:0007669"/>
    <property type="project" value="InterPro"/>
</dbReference>
<dbReference type="Pfam" id="PF13424">
    <property type="entry name" value="TPR_12"/>
    <property type="match status" value="1"/>
</dbReference>
<dbReference type="InterPro" id="IPR000465">
    <property type="entry name" value="XPA/RAD14"/>
</dbReference>
<dbReference type="SUPFAM" id="SSF46955">
    <property type="entry name" value="Putative DNA-binding domain"/>
    <property type="match status" value="1"/>
</dbReference>
<keyword evidence="9" id="KW-0539">Nucleus</keyword>
<dbReference type="InterPro" id="IPR009061">
    <property type="entry name" value="DNA-bd_dom_put_sf"/>
</dbReference>
<reference evidence="12" key="1">
    <citation type="submission" date="2020-06" db="EMBL/GenBank/DDBJ databases">
        <title>Draft genome of Bugula neritina, a colonial animal packing powerful symbionts and potential medicines.</title>
        <authorList>
            <person name="Rayko M."/>
        </authorList>
    </citation>
    <scope>NUCLEOTIDE SEQUENCE [LARGE SCALE GENOMIC DNA]</scope>
    <source>
        <strain evidence="12">Kwan_BN1</strain>
    </source>
</reference>
<evidence type="ECO:0000313" key="12">
    <source>
        <dbReference type="EMBL" id="KAF6034577.1"/>
    </source>
</evidence>
<dbReference type="AlphaFoldDB" id="A0A7J7K8I4"/>
<comment type="similarity">
    <text evidence="2">Belongs to the XPA family.</text>
</comment>
<dbReference type="Pfam" id="PF05181">
    <property type="entry name" value="XPA_C"/>
    <property type="match status" value="1"/>
</dbReference>
<dbReference type="NCBIfam" id="TIGR00598">
    <property type="entry name" value="rad14"/>
    <property type="match status" value="1"/>
</dbReference>
<dbReference type="OrthoDB" id="68328at2759"/>
<gene>
    <name evidence="12" type="ORF">EB796_007117</name>
</gene>
<dbReference type="Gene3D" id="1.25.40.10">
    <property type="entry name" value="Tetratricopeptide repeat domain"/>
    <property type="match status" value="2"/>
</dbReference>
<dbReference type="GO" id="GO:0008270">
    <property type="term" value="F:zinc ion binding"/>
    <property type="evidence" value="ECO:0007669"/>
    <property type="project" value="UniProtKB-KW"/>
</dbReference>
<dbReference type="GO" id="GO:0006284">
    <property type="term" value="P:base-excision repair"/>
    <property type="evidence" value="ECO:0007669"/>
    <property type="project" value="TreeGrafter"/>
</dbReference>
<evidence type="ECO:0000256" key="10">
    <source>
        <dbReference type="PROSITE-ProRule" id="PRU00339"/>
    </source>
</evidence>
<keyword evidence="8" id="KW-0234">DNA repair</keyword>
<keyword evidence="7" id="KW-0238">DNA-binding</keyword>
<keyword evidence="3" id="KW-0479">Metal-binding</keyword>
<evidence type="ECO:0000256" key="8">
    <source>
        <dbReference type="ARBA" id="ARBA00023204"/>
    </source>
</evidence>
<dbReference type="PROSITE" id="PS50293">
    <property type="entry name" value="TPR_REGION"/>
    <property type="match status" value="2"/>
</dbReference>
<evidence type="ECO:0000256" key="2">
    <source>
        <dbReference type="ARBA" id="ARBA00005548"/>
    </source>
</evidence>
<feature type="repeat" description="TPR" evidence="10">
    <location>
        <begin position="16"/>
        <end position="49"/>
    </location>
</feature>
<dbReference type="Proteomes" id="UP000593567">
    <property type="component" value="Unassembled WGS sequence"/>
</dbReference>
<evidence type="ECO:0000256" key="6">
    <source>
        <dbReference type="ARBA" id="ARBA00022833"/>
    </source>
</evidence>
<evidence type="ECO:0000256" key="9">
    <source>
        <dbReference type="ARBA" id="ARBA00023242"/>
    </source>
</evidence>
<dbReference type="PROSITE" id="PS50005">
    <property type="entry name" value="TPR"/>
    <property type="match status" value="1"/>
</dbReference>
<dbReference type="InterPro" id="IPR011990">
    <property type="entry name" value="TPR-like_helical_dom_sf"/>
</dbReference>
<dbReference type="SMART" id="SM00028">
    <property type="entry name" value="TPR"/>
    <property type="match status" value="2"/>
</dbReference>
<dbReference type="InterPro" id="IPR022652">
    <property type="entry name" value="Znf_XPA_CS"/>
</dbReference>
<dbReference type="GO" id="GO:1901255">
    <property type="term" value="P:nucleotide-excision repair involved in interstrand cross-link repair"/>
    <property type="evidence" value="ECO:0007669"/>
    <property type="project" value="TreeGrafter"/>
</dbReference>
<dbReference type="GO" id="GO:0000715">
    <property type="term" value="P:nucleotide-excision repair, DNA damage recognition"/>
    <property type="evidence" value="ECO:0007669"/>
    <property type="project" value="TreeGrafter"/>
</dbReference>
<dbReference type="PANTHER" id="PTHR10142:SF0">
    <property type="entry name" value="DNA REPAIR PROTEIN COMPLEMENTING XP-A CELLS"/>
    <property type="match status" value="1"/>
</dbReference>
<dbReference type="InterPro" id="IPR022656">
    <property type="entry name" value="XPA_C"/>
</dbReference>
<dbReference type="InterPro" id="IPR037129">
    <property type="entry name" value="XPA_sf"/>
</dbReference>
<keyword evidence="5" id="KW-0863">Zinc-finger</keyword>
<dbReference type="PANTHER" id="PTHR10142">
    <property type="entry name" value="DNA REPAIR PROTEIN COMPLEMENTING XP-A CELLS"/>
    <property type="match status" value="1"/>
</dbReference>
<dbReference type="CDD" id="cd21076">
    <property type="entry name" value="DBD_XPA"/>
    <property type="match status" value="1"/>
</dbReference>
<evidence type="ECO:0000256" key="3">
    <source>
        <dbReference type="ARBA" id="ARBA00022723"/>
    </source>
</evidence>
<evidence type="ECO:0000256" key="1">
    <source>
        <dbReference type="ARBA" id="ARBA00004123"/>
    </source>
</evidence>
<dbReference type="Pfam" id="PF13374">
    <property type="entry name" value="TPR_10"/>
    <property type="match status" value="1"/>
</dbReference>
<accession>A0A7J7K8I4</accession>
<keyword evidence="4" id="KW-0227">DNA damage</keyword>
<protein>
    <submittedName>
        <fullName evidence="12">XPA</fullName>
    </submittedName>
</protein>
<keyword evidence="6" id="KW-0862">Zinc</keyword>
<feature type="domain" description="XPA C-terminal" evidence="11">
    <location>
        <begin position="325"/>
        <end position="374"/>
    </location>
</feature>
<comment type="subcellular location">
    <subcellularLocation>
        <location evidence="1">Nucleus</location>
    </subcellularLocation>
</comment>
<dbReference type="GO" id="GO:0070914">
    <property type="term" value="P:UV-damage excision repair"/>
    <property type="evidence" value="ECO:0007669"/>
    <property type="project" value="TreeGrafter"/>
</dbReference>
<dbReference type="Pfam" id="PF01286">
    <property type="entry name" value="XPA_N"/>
    <property type="match status" value="1"/>
</dbReference>
<evidence type="ECO:0000256" key="7">
    <source>
        <dbReference type="ARBA" id="ARBA00023125"/>
    </source>
</evidence>
<keyword evidence="13" id="KW-1185">Reference proteome</keyword>
<sequence>MSLALYSTEATQTVIATSYNNIGLVYEEMGEYNKGLEYHKKALQISYSNLGGVYYKKGEYSKALRYYRKSLEMVLAVYGTEATHPDIANNYANVGLVHHRMGEYNKALGVYYKMGEYKKALEYYTESINKMFVKLLMVLRLHMKTLLVIIELLSIGMPRQPQKSSGRLAAKRKLQNTELVDAKKEKLETNSSQINAKDSNDTKDCSVESLTALQKAKIENNRLKALQLRKTKQEAEEQKAANYKKIKQSVAVEVDTGAGFFIDDDATENTDDLDISDLIADEPFVIAGDGQDVECVECCRPFTLSFLRSKFKVNVCDDCHDRETHRLITRTTAKTRYLLKDSDLDKREPILQFVTKKNPRNNYWGEMKLYLESQCHDRAMEIWGSMENIEEEATKRKILSAKSKAKKYDKKMNELKKEVRSSLYKVELSGHTHQYSEETYNEETDEYSKSCITCNHTLTYEKM</sequence>
<evidence type="ECO:0000256" key="5">
    <source>
        <dbReference type="ARBA" id="ARBA00022771"/>
    </source>
</evidence>
<evidence type="ECO:0000313" key="13">
    <source>
        <dbReference type="Proteomes" id="UP000593567"/>
    </source>
</evidence>
<comment type="caution">
    <text evidence="12">The sequence shown here is derived from an EMBL/GenBank/DDBJ whole genome shotgun (WGS) entry which is preliminary data.</text>
</comment>
<name>A0A7J7K8I4_BUGNE</name>
<dbReference type="EMBL" id="VXIV02001042">
    <property type="protein sequence ID" value="KAF6034577.1"/>
    <property type="molecule type" value="Genomic_DNA"/>
</dbReference>
<organism evidence="12 13">
    <name type="scientific">Bugula neritina</name>
    <name type="common">Brown bryozoan</name>
    <name type="synonym">Sertularia neritina</name>
    <dbReference type="NCBI Taxonomy" id="10212"/>
    <lineage>
        <taxon>Eukaryota</taxon>
        <taxon>Metazoa</taxon>
        <taxon>Spiralia</taxon>
        <taxon>Lophotrochozoa</taxon>
        <taxon>Bryozoa</taxon>
        <taxon>Gymnolaemata</taxon>
        <taxon>Cheilostomatida</taxon>
        <taxon>Flustrina</taxon>
        <taxon>Buguloidea</taxon>
        <taxon>Bugulidae</taxon>
        <taxon>Bugula</taxon>
    </lineage>
</organism>
<evidence type="ECO:0000256" key="4">
    <source>
        <dbReference type="ARBA" id="ARBA00022763"/>
    </source>
</evidence>
<keyword evidence="10" id="KW-0802">TPR repeat</keyword>
<dbReference type="InterPro" id="IPR019734">
    <property type="entry name" value="TPR_rpt"/>
</dbReference>
<evidence type="ECO:0000259" key="11">
    <source>
        <dbReference type="Pfam" id="PF05181"/>
    </source>
</evidence>
<dbReference type="SUPFAM" id="SSF48452">
    <property type="entry name" value="TPR-like"/>
    <property type="match status" value="1"/>
</dbReference>
<dbReference type="GO" id="GO:0000110">
    <property type="term" value="C:nucleotide-excision repair factor 1 complex"/>
    <property type="evidence" value="ECO:0007669"/>
    <property type="project" value="TreeGrafter"/>
</dbReference>